<keyword evidence="1" id="KW-0472">Membrane</keyword>
<keyword evidence="1" id="KW-0812">Transmembrane</keyword>
<accession>A0A8K0H655</accession>
<feature type="transmembrane region" description="Helical" evidence="1">
    <location>
        <begin position="62"/>
        <end position="87"/>
    </location>
</feature>
<evidence type="ECO:0000313" key="2">
    <source>
        <dbReference type="EMBL" id="KAF3446597.1"/>
    </source>
</evidence>
<dbReference type="Proteomes" id="UP000796880">
    <property type="component" value="Unassembled WGS sequence"/>
</dbReference>
<sequence length="189" mass="20696">MIEGCICTGFTSASSLLSVVTVKSDFPVYLASFEEGFTTQTNISNESQRASMAKEKMMKRHGIIVLSLRYSISTVIFLLLFMTLSFVNQVEGSRPLTHKLSSISINKFKLSKAYSGPSNRGAGHAIIHTAHFPTPLINRLKITTTKPYSCSVPTETGIDHVGHTDPTTPIKRFNKAQPYSAPAYKGIGH</sequence>
<dbReference type="AlphaFoldDB" id="A0A8K0H655"/>
<name>A0A8K0H655_9ROSA</name>
<protein>
    <submittedName>
        <fullName evidence="2">Uncharacterized protein</fullName>
    </submittedName>
</protein>
<dbReference type="EMBL" id="VOIH02000005">
    <property type="protein sequence ID" value="KAF3446597.1"/>
    <property type="molecule type" value="Genomic_DNA"/>
</dbReference>
<proteinExistence type="predicted"/>
<evidence type="ECO:0000256" key="1">
    <source>
        <dbReference type="SAM" id="Phobius"/>
    </source>
</evidence>
<keyword evidence="3" id="KW-1185">Reference proteome</keyword>
<organism evidence="2 3">
    <name type="scientific">Rhamnella rubrinervis</name>
    <dbReference type="NCBI Taxonomy" id="2594499"/>
    <lineage>
        <taxon>Eukaryota</taxon>
        <taxon>Viridiplantae</taxon>
        <taxon>Streptophyta</taxon>
        <taxon>Embryophyta</taxon>
        <taxon>Tracheophyta</taxon>
        <taxon>Spermatophyta</taxon>
        <taxon>Magnoliopsida</taxon>
        <taxon>eudicotyledons</taxon>
        <taxon>Gunneridae</taxon>
        <taxon>Pentapetalae</taxon>
        <taxon>rosids</taxon>
        <taxon>fabids</taxon>
        <taxon>Rosales</taxon>
        <taxon>Rhamnaceae</taxon>
        <taxon>rhamnoid group</taxon>
        <taxon>Rhamneae</taxon>
        <taxon>Rhamnella</taxon>
    </lineage>
</organism>
<comment type="caution">
    <text evidence="2">The sequence shown here is derived from an EMBL/GenBank/DDBJ whole genome shotgun (WGS) entry which is preliminary data.</text>
</comment>
<dbReference type="OrthoDB" id="1187036at2759"/>
<keyword evidence="1" id="KW-1133">Transmembrane helix</keyword>
<gene>
    <name evidence="2" type="ORF">FNV43_RR11777</name>
</gene>
<evidence type="ECO:0000313" key="3">
    <source>
        <dbReference type="Proteomes" id="UP000796880"/>
    </source>
</evidence>
<reference evidence="2" key="1">
    <citation type="submission" date="2020-03" db="EMBL/GenBank/DDBJ databases">
        <title>A high-quality chromosome-level genome assembly of a woody plant with both climbing and erect habits, Rhamnella rubrinervis.</title>
        <authorList>
            <person name="Lu Z."/>
            <person name="Yang Y."/>
            <person name="Zhu X."/>
            <person name="Sun Y."/>
        </authorList>
    </citation>
    <scope>NUCLEOTIDE SEQUENCE</scope>
    <source>
        <strain evidence="2">BYM</strain>
        <tissue evidence="2">Leaf</tissue>
    </source>
</reference>